<dbReference type="InterPro" id="IPR036306">
    <property type="entry name" value="ISWI_HAND-dom_sf"/>
</dbReference>
<dbReference type="GO" id="GO:0031491">
    <property type="term" value="F:nucleosome binding"/>
    <property type="evidence" value="ECO:0007669"/>
    <property type="project" value="InterPro"/>
</dbReference>
<dbReference type="GO" id="GO:0003677">
    <property type="term" value="F:DNA binding"/>
    <property type="evidence" value="ECO:0007669"/>
    <property type="project" value="InterPro"/>
</dbReference>
<evidence type="ECO:0000256" key="3">
    <source>
        <dbReference type="ARBA" id="ARBA00022801"/>
    </source>
</evidence>
<comment type="similarity">
    <text evidence="2">Belongs to the SNF2/RAD54 helicase family. ISWI subfamily.</text>
</comment>
<dbReference type="GO" id="GO:0034728">
    <property type="term" value="P:nucleosome organization"/>
    <property type="evidence" value="ECO:0007669"/>
    <property type="project" value="TreeGrafter"/>
</dbReference>
<dbReference type="GO" id="GO:0005634">
    <property type="term" value="C:nucleus"/>
    <property type="evidence" value="ECO:0007669"/>
    <property type="project" value="UniProtKB-SubCell"/>
</dbReference>
<dbReference type="GO" id="GO:0000785">
    <property type="term" value="C:chromatin"/>
    <property type="evidence" value="ECO:0007669"/>
    <property type="project" value="TreeGrafter"/>
</dbReference>
<dbReference type="PROSITE" id="PS51293">
    <property type="entry name" value="SANT"/>
    <property type="match status" value="1"/>
</dbReference>
<sequence>MIEHSVEEKIIDRAQKKLYLDAAVVQQGRLQESSKALSKEEMLSMIRFGADAVFNSKGGVTDEDIDVLIARGEERSKADNARFKEHANSLANFSLGGEEKSLYEFEGQDWSGVEAPGVPFAVSLPKRSTGHKTYDENEYYRNALTGGKEKGERGGPKLPKQFVSFDFQFYDVVNLEVLRAKEIKHYEYKRALARRADGLEDDAVALPPQPGLTKEEEAEKDALMAQGFGNWNKRDFNNFINACTNWGRHDLPKVAKEVEGKTDQEVAKYAAVFFKRFREIKNWESHLRKIDKGEQLLQRKTEIANALNKKVSRTKNPWVQLRIDYGSASSRGKQFSEENDRFLVCMTNHLGYGRWDELREEVRSAWIFRFDWFLRTRTTEELKRRVDTLARLIEKEISEAEAAEAEEQRKKGKKGPSSASKKRPAEESGGSTAKKKK</sequence>
<evidence type="ECO:0000256" key="5">
    <source>
        <dbReference type="ARBA" id="ARBA00023242"/>
    </source>
</evidence>
<dbReference type="Gene3D" id="1.10.1040.30">
    <property type="entry name" value="ISWI, HAND domain"/>
    <property type="match status" value="1"/>
</dbReference>
<proteinExistence type="inferred from homology"/>
<feature type="domain" description="SANT" evidence="7">
    <location>
        <begin position="226"/>
        <end position="278"/>
    </location>
</feature>
<dbReference type="SUPFAM" id="SSF46689">
    <property type="entry name" value="Homeodomain-like"/>
    <property type="match status" value="2"/>
</dbReference>
<dbReference type="Pfam" id="PF09111">
    <property type="entry name" value="SLIDE"/>
    <property type="match status" value="1"/>
</dbReference>
<dbReference type="SUPFAM" id="SSF101224">
    <property type="entry name" value="HAND domain of the nucleosome remodeling ATPase ISWI"/>
    <property type="match status" value="1"/>
</dbReference>
<dbReference type="GO" id="GO:0016887">
    <property type="term" value="F:ATP hydrolysis activity"/>
    <property type="evidence" value="ECO:0007669"/>
    <property type="project" value="TreeGrafter"/>
</dbReference>
<name>A0A7S3EZ92_9EUKA</name>
<dbReference type="InterPro" id="IPR027417">
    <property type="entry name" value="P-loop_NTPase"/>
</dbReference>
<accession>A0A7S3EZ92</accession>
<dbReference type="Gene3D" id="3.40.50.300">
    <property type="entry name" value="P-loop containing nucleotide triphosphate hydrolases"/>
    <property type="match status" value="1"/>
</dbReference>
<dbReference type="PANTHER" id="PTHR45623:SF49">
    <property type="entry name" value="SWI_SNF-RELATED MATRIX-ASSOCIATED ACTIN-DEPENDENT REGULATOR OF CHROMATIN SUBFAMILY A MEMBER 5"/>
    <property type="match status" value="1"/>
</dbReference>
<keyword evidence="4" id="KW-0156">Chromatin regulator</keyword>
<gene>
    <name evidence="8" type="ORF">HERI1096_LOCUS17903</name>
</gene>
<dbReference type="FunFam" id="1.10.10.60:FF:000022">
    <property type="entry name" value="ISWI chromatin-remodeling complex ATPase CHR11 isoform A"/>
    <property type="match status" value="1"/>
</dbReference>
<dbReference type="Gene3D" id="1.10.10.60">
    <property type="entry name" value="Homeodomain-like"/>
    <property type="match status" value="2"/>
</dbReference>
<evidence type="ECO:0000259" key="7">
    <source>
        <dbReference type="PROSITE" id="PS51293"/>
    </source>
</evidence>
<evidence type="ECO:0000256" key="4">
    <source>
        <dbReference type="ARBA" id="ARBA00022853"/>
    </source>
</evidence>
<protein>
    <recommendedName>
        <fullName evidence="7">SANT domain-containing protein</fullName>
    </recommendedName>
</protein>
<evidence type="ECO:0000256" key="6">
    <source>
        <dbReference type="SAM" id="MobiDB-lite"/>
    </source>
</evidence>
<evidence type="ECO:0000313" key="8">
    <source>
        <dbReference type="EMBL" id="CAE0117204.1"/>
    </source>
</evidence>
<dbReference type="InterPro" id="IPR009057">
    <property type="entry name" value="Homeodomain-like_sf"/>
</dbReference>
<dbReference type="EMBL" id="HBHX01032156">
    <property type="protein sequence ID" value="CAE0117204.1"/>
    <property type="molecule type" value="Transcribed_RNA"/>
</dbReference>
<dbReference type="InterPro" id="IPR001005">
    <property type="entry name" value="SANT/Myb"/>
</dbReference>
<keyword evidence="3" id="KW-0378">Hydrolase</keyword>
<dbReference type="CDD" id="cd00167">
    <property type="entry name" value="SANT"/>
    <property type="match status" value="1"/>
</dbReference>
<dbReference type="GO" id="GO:0042393">
    <property type="term" value="F:histone binding"/>
    <property type="evidence" value="ECO:0007669"/>
    <property type="project" value="TreeGrafter"/>
</dbReference>
<dbReference type="SMART" id="SM00717">
    <property type="entry name" value="SANT"/>
    <property type="match status" value="2"/>
</dbReference>
<comment type="subcellular location">
    <subcellularLocation>
        <location evidence="1">Nucleus</location>
    </subcellularLocation>
</comment>
<evidence type="ECO:0000256" key="2">
    <source>
        <dbReference type="ARBA" id="ARBA00009687"/>
    </source>
</evidence>
<keyword evidence="5" id="KW-0539">Nucleus</keyword>
<dbReference type="InterPro" id="IPR015195">
    <property type="entry name" value="SLIDE"/>
</dbReference>
<dbReference type="AlphaFoldDB" id="A0A7S3EZ92"/>
<feature type="region of interest" description="Disordered" evidence="6">
    <location>
        <begin position="400"/>
        <end position="437"/>
    </location>
</feature>
<organism evidence="8">
    <name type="scientific">Haptolina ericina</name>
    <dbReference type="NCBI Taxonomy" id="156174"/>
    <lineage>
        <taxon>Eukaryota</taxon>
        <taxon>Haptista</taxon>
        <taxon>Haptophyta</taxon>
        <taxon>Prymnesiophyceae</taxon>
        <taxon>Prymnesiales</taxon>
        <taxon>Prymnesiaceae</taxon>
        <taxon>Haptolina</taxon>
    </lineage>
</organism>
<dbReference type="InterPro" id="IPR017884">
    <property type="entry name" value="SANT_dom"/>
</dbReference>
<dbReference type="GO" id="GO:0140658">
    <property type="term" value="F:ATP-dependent chromatin remodeler activity"/>
    <property type="evidence" value="ECO:0007669"/>
    <property type="project" value="TreeGrafter"/>
</dbReference>
<evidence type="ECO:0000256" key="1">
    <source>
        <dbReference type="ARBA" id="ARBA00004123"/>
    </source>
</evidence>
<dbReference type="PANTHER" id="PTHR45623">
    <property type="entry name" value="CHROMODOMAIN-HELICASE-DNA-BINDING PROTEIN 3-RELATED-RELATED"/>
    <property type="match status" value="1"/>
</dbReference>
<reference evidence="8" key="1">
    <citation type="submission" date="2021-01" db="EMBL/GenBank/DDBJ databases">
        <authorList>
            <person name="Corre E."/>
            <person name="Pelletier E."/>
            <person name="Niang G."/>
            <person name="Scheremetjew M."/>
            <person name="Finn R."/>
            <person name="Kale V."/>
            <person name="Holt S."/>
            <person name="Cochrane G."/>
            <person name="Meng A."/>
            <person name="Brown T."/>
            <person name="Cohen L."/>
        </authorList>
    </citation>
    <scope>NUCLEOTIDE SEQUENCE</scope>
    <source>
        <strain evidence="8">CCMP281</strain>
    </source>
</reference>